<dbReference type="EMBL" id="JBHSWU010000017">
    <property type="protein sequence ID" value="MFC6723434.1"/>
    <property type="molecule type" value="Genomic_DNA"/>
</dbReference>
<accession>A0ABD5RVK4</accession>
<dbReference type="AlphaFoldDB" id="A0ABD5RVK4"/>
<keyword evidence="5" id="KW-1185">Reference proteome</keyword>
<dbReference type="PANTHER" id="PTHR43861">
    <property type="entry name" value="TRANS-ACONITATE 2-METHYLTRANSFERASE-RELATED"/>
    <property type="match status" value="1"/>
</dbReference>
<organism evidence="4 5">
    <name type="scientific">Halobium palmae</name>
    <dbReference type="NCBI Taxonomy" id="1776492"/>
    <lineage>
        <taxon>Archaea</taxon>
        <taxon>Methanobacteriati</taxon>
        <taxon>Methanobacteriota</taxon>
        <taxon>Stenosarchaea group</taxon>
        <taxon>Halobacteria</taxon>
        <taxon>Halobacteriales</taxon>
        <taxon>Haloferacaceae</taxon>
        <taxon>Halobium</taxon>
    </lineage>
</organism>
<sequence length="246" mass="26128">MDSPNETVDDDRRVAVAIDGCPRDDPVAREIGALGDRFSHIAQHYDDKHASEEKPIYNACASLVVDHAAPRPDDVVLDLGTGTGLIALALAEDAGHVVGRDISEGMIEQARSKAADGGLENVEFGYGEFRDPQYDGDVDIVVSNFALHHLPDDGKREAIAAIAELGPRRVVLGDAMDFGSADPDEPLFDHGVDAANVGLLVDALTDGGFAVTAVERLHDQVGVLVAHRTNTDTEVETASRESTAEP</sequence>
<dbReference type="GO" id="GO:0008168">
    <property type="term" value="F:methyltransferase activity"/>
    <property type="evidence" value="ECO:0007669"/>
    <property type="project" value="UniProtKB-KW"/>
</dbReference>
<feature type="domain" description="Methyltransferase" evidence="3">
    <location>
        <begin position="76"/>
        <end position="164"/>
    </location>
</feature>
<dbReference type="InterPro" id="IPR041698">
    <property type="entry name" value="Methyltransf_25"/>
</dbReference>
<dbReference type="Gene3D" id="3.40.50.150">
    <property type="entry name" value="Vaccinia Virus protein VP39"/>
    <property type="match status" value="1"/>
</dbReference>
<evidence type="ECO:0000259" key="3">
    <source>
        <dbReference type="Pfam" id="PF13649"/>
    </source>
</evidence>
<protein>
    <submittedName>
        <fullName evidence="4">Class I SAM-dependent methyltransferase</fullName>
        <ecNumber evidence="4">2.1.1.-</ecNumber>
    </submittedName>
</protein>
<evidence type="ECO:0000256" key="1">
    <source>
        <dbReference type="ARBA" id="ARBA00022603"/>
    </source>
</evidence>
<dbReference type="CDD" id="cd02440">
    <property type="entry name" value="AdoMet_MTases"/>
    <property type="match status" value="1"/>
</dbReference>
<gene>
    <name evidence="4" type="ORF">ACFQE1_03310</name>
</gene>
<dbReference type="PANTHER" id="PTHR43861:SF1">
    <property type="entry name" value="TRANS-ACONITATE 2-METHYLTRANSFERASE"/>
    <property type="match status" value="1"/>
</dbReference>
<proteinExistence type="predicted"/>
<evidence type="ECO:0000313" key="5">
    <source>
        <dbReference type="Proteomes" id="UP001596328"/>
    </source>
</evidence>
<dbReference type="SUPFAM" id="SSF53335">
    <property type="entry name" value="S-adenosyl-L-methionine-dependent methyltransferases"/>
    <property type="match status" value="1"/>
</dbReference>
<dbReference type="EC" id="2.1.1.-" evidence="4"/>
<dbReference type="GO" id="GO:0032259">
    <property type="term" value="P:methylation"/>
    <property type="evidence" value="ECO:0007669"/>
    <property type="project" value="UniProtKB-KW"/>
</dbReference>
<keyword evidence="2 4" id="KW-0808">Transferase</keyword>
<comment type="caution">
    <text evidence="4">The sequence shown here is derived from an EMBL/GenBank/DDBJ whole genome shotgun (WGS) entry which is preliminary data.</text>
</comment>
<name>A0ABD5RVK4_9EURY</name>
<reference evidence="4 5" key="1">
    <citation type="journal article" date="2019" name="Int. J. Syst. Evol. Microbiol.">
        <title>The Global Catalogue of Microorganisms (GCM) 10K type strain sequencing project: providing services to taxonomists for standard genome sequencing and annotation.</title>
        <authorList>
            <consortium name="The Broad Institute Genomics Platform"/>
            <consortium name="The Broad Institute Genome Sequencing Center for Infectious Disease"/>
            <person name="Wu L."/>
            <person name="Ma J."/>
        </authorList>
    </citation>
    <scope>NUCLEOTIDE SEQUENCE [LARGE SCALE GENOMIC DNA]</scope>
    <source>
        <strain evidence="4 5">NBRC 111368</strain>
    </source>
</reference>
<keyword evidence="1 4" id="KW-0489">Methyltransferase</keyword>
<dbReference type="Pfam" id="PF13649">
    <property type="entry name" value="Methyltransf_25"/>
    <property type="match status" value="1"/>
</dbReference>
<dbReference type="InterPro" id="IPR029063">
    <property type="entry name" value="SAM-dependent_MTases_sf"/>
</dbReference>
<evidence type="ECO:0000313" key="4">
    <source>
        <dbReference type="EMBL" id="MFC6723434.1"/>
    </source>
</evidence>
<evidence type="ECO:0000256" key="2">
    <source>
        <dbReference type="ARBA" id="ARBA00022679"/>
    </source>
</evidence>
<dbReference type="Proteomes" id="UP001596328">
    <property type="component" value="Unassembled WGS sequence"/>
</dbReference>